<dbReference type="AlphaFoldDB" id="A0A066RLB1"/>
<sequence length="1133" mass="126386">MSSDNHAAGKQTRTRIYLRRFRRGFLLTLAISACVITVIALLSTFWLTAQGIQLHAISGIGLSPHGLSIKQLILNIHETKIELRNVVLSKSSSPHQDKTFQTSDQQHWRIEAQHMKLRPSRQLKNQLAQIKLIGKDATLEDVSFVSQGALAKGHFLFRANTAVTIFNTPASDAGYKQRLQNIQIEVTTSPNVQIWVQSGSGQISVPVPIANRTENYPINFQALNFSFQHTETSQPFHLSVGQLIPQKPTSRQTTSEETTSKKTASKKTNHESVEQLDITFDIASPANSLVARAQYINWDPTILLMQPASENPVQPQLGQLTALLYQLPAKQIDVEHLTIPGYLSQSRLAFKKEPEATRFSLNGMLDAGVKTSLPFDVDFLASAKQTTSFSLKLLNAAEQDKRQSMLFSCDADWLFSSDIPQQIACESDNVTDIMRKFNIRGIDTAGSTSQGLTVTAKHHDSAQAHAIAETNTEQPDWHYDVEIQGPEHLSLTFPEDTSAKKDASAKSNHRLEQHPAQISITHDGTWRWDLRLNPKQAQISLSAQEQLAMTHLIPELQALQKPTPKTQSQIDLKAFACRIPFSEQSSLLRLIRCEADTAVQITADYLTADNLDIGPVSAKALKVSQNIQAQIANKTLQVTVSDLFAQAERINLPDIAAHQNNTLNRPTLRIPNISFVSSFDNSDDSSAPFSTWRIESDRHSIDLSADFSSVHPVDSKTIAKRKPKRIPKTSHQPVQHAAGNMTVSLSQFRAEFSRHQSHHQWALKSDYDTALSFNLNDQHFPAVKSQGSLTAQPEQFMMSGRLSAAQRSPLLRFKITSALPSGKTRFQIFPQPLTFTGVQSLQKFYLPQFPVRLDLNNGRLTVIADLTLENQLWSGSLDIFTEHLNGHYQDIHFADLNLSLTSLIRNNTIRSRQPLTLHTGWLFAGTLFQDIILSGEWNTQKPDYTLHRVSASVLGGYLSTQKVSSSSLTNIDVIPLRIQRLNLKKLMDLFDAKDIELTGILDGMLPIRIQDGKPVIQKGTLFSRSPGGILRYQQGSPIDENIKSGDTNSLKVIAGILRNYQYDSLAIDIDYSKDGQLNASSRFKGHNPDFLHGRPVNINLNIQDDIPALIKTLNTINAAEFERMFVKQLGLEK</sequence>
<dbReference type="Proteomes" id="UP000027192">
    <property type="component" value="Unassembled WGS sequence"/>
</dbReference>
<dbReference type="InterPro" id="IPR021730">
    <property type="entry name" value="YdbH"/>
</dbReference>
<dbReference type="STRING" id="1654360.EA58_19865"/>
<comment type="caution">
    <text evidence="3">The sequence shown here is derived from an EMBL/GenBank/DDBJ whole genome shotgun (WGS) entry which is preliminary data.</text>
</comment>
<keyword evidence="2" id="KW-0472">Membrane</keyword>
<evidence type="ECO:0000313" key="3">
    <source>
        <dbReference type="EMBL" id="KDM89916.1"/>
    </source>
</evidence>
<evidence type="ECO:0000256" key="2">
    <source>
        <dbReference type="SAM" id="Phobius"/>
    </source>
</evidence>
<dbReference type="EMBL" id="JMIB01000040">
    <property type="protein sequence ID" value="KDM89916.1"/>
    <property type="molecule type" value="Genomic_DNA"/>
</dbReference>
<reference evidence="3 4" key="1">
    <citation type="submission" date="2014-04" db="EMBL/GenBank/DDBJ databases">
        <title>Draft genome sequence of Photobacterium halotolerans S2753: a solonamide, ngercheumicin and holomycin producer.</title>
        <authorList>
            <person name="Machado H.R."/>
            <person name="Gram L."/>
        </authorList>
    </citation>
    <scope>NUCLEOTIDE SEQUENCE [LARGE SCALE GENOMIC DNA]</scope>
    <source>
        <strain evidence="3 4">S2753</strain>
    </source>
</reference>
<keyword evidence="2" id="KW-1133">Transmembrane helix</keyword>
<feature type="region of interest" description="Disordered" evidence="1">
    <location>
        <begin position="714"/>
        <end position="733"/>
    </location>
</feature>
<accession>A0A066RLB1</accession>
<feature type="transmembrane region" description="Helical" evidence="2">
    <location>
        <begin position="25"/>
        <end position="47"/>
    </location>
</feature>
<feature type="region of interest" description="Disordered" evidence="1">
    <location>
        <begin position="242"/>
        <end position="270"/>
    </location>
</feature>
<dbReference type="RefSeq" id="WP_036756594.1">
    <property type="nucleotide sequence ID" value="NZ_JAGSGC010000007.1"/>
</dbReference>
<protein>
    <submittedName>
        <fullName evidence="3">Uncharacterized protein</fullName>
    </submittedName>
</protein>
<keyword evidence="4" id="KW-1185">Reference proteome</keyword>
<dbReference type="Pfam" id="PF11739">
    <property type="entry name" value="YdbH-like"/>
    <property type="match status" value="1"/>
</dbReference>
<gene>
    <name evidence="3" type="ORF">EA58_19865</name>
</gene>
<name>A0A066RLB1_9GAMM</name>
<evidence type="ECO:0000256" key="1">
    <source>
        <dbReference type="SAM" id="MobiDB-lite"/>
    </source>
</evidence>
<organism evidence="3 4">
    <name type="scientific">Photobacterium galatheae</name>
    <dbReference type="NCBI Taxonomy" id="1654360"/>
    <lineage>
        <taxon>Bacteria</taxon>
        <taxon>Pseudomonadati</taxon>
        <taxon>Pseudomonadota</taxon>
        <taxon>Gammaproteobacteria</taxon>
        <taxon>Vibrionales</taxon>
        <taxon>Vibrionaceae</taxon>
        <taxon>Photobacterium</taxon>
    </lineage>
</organism>
<evidence type="ECO:0000313" key="4">
    <source>
        <dbReference type="Proteomes" id="UP000027192"/>
    </source>
</evidence>
<feature type="compositionally biased region" description="Basic residues" evidence="1">
    <location>
        <begin position="718"/>
        <end position="728"/>
    </location>
</feature>
<dbReference type="OrthoDB" id="9759996at2"/>
<proteinExistence type="predicted"/>
<keyword evidence="2" id="KW-0812">Transmembrane</keyword>